<dbReference type="Proteomes" id="UP000019251">
    <property type="component" value="Unassembled WGS sequence"/>
</dbReference>
<sequence length="385" mass="44680">MRVDGIQESETPKTSVEAGLTKSPYSEAQTALKPAMLPEADQKEDAPPLVSFSFKELAALQTNLQSDELQLYMKLISNNQDKVQDLLYLLTRSGIIYSTDSEKWRQITREITRQLESLAGKQERLLAYFNNQPAYQSFVEINQTILKEWQQLIERIPLLRFGLADKVDFIQNMQDTFHTINRHARMWSDLQGVTEPSPRLEVFVAAKEEANWMTRIIQEFNHIFHARHLMAYELQTENVNIWKLGTAFLKKMNAYLPTMEHFPNPIVHKHYIEATKLLNELYQNLDQLAQGEITQGDIARLLEKMYLQFHRLVGCFQKMELAAGYPEKIETVDPNEKDITDLMQIAEQEMTLLDLLRKDFGQAVTSPIFYAAIIIFIIIILYSIF</sequence>
<evidence type="ECO:0000313" key="4">
    <source>
        <dbReference type="Proteomes" id="UP000019251"/>
    </source>
</evidence>
<gene>
    <name evidence="3" type="ORF">LMUR_05385</name>
</gene>
<evidence type="ECO:0000256" key="2">
    <source>
        <dbReference type="SAM" id="Phobius"/>
    </source>
</evidence>
<dbReference type="AlphaFoldDB" id="A0A829R969"/>
<keyword evidence="2" id="KW-0472">Membrane</keyword>
<accession>A0A829R969</accession>
<comment type="caution">
    <text evidence="3">The sequence shown here is derived from an EMBL/GenBank/DDBJ whole genome shotgun (WGS) entry which is preliminary data.</text>
</comment>
<protein>
    <submittedName>
        <fullName evidence="3">Uncharacterized protein</fullName>
    </submittedName>
</protein>
<feature type="region of interest" description="Disordered" evidence="1">
    <location>
        <begin position="1"/>
        <end position="38"/>
    </location>
</feature>
<dbReference type="EMBL" id="AODG01000006">
    <property type="protein sequence ID" value="EUJ29038.1"/>
    <property type="molecule type" value="Genomic_DNA"/>
</dbReference>
<evidence type="ECO:0000313" key="3">
    <source>
        <dbReference type="EMBL" id="EUJ29038.1"/>
    </source>
</evidence>
<feature type="transmembrane region" description="Helical" evidence="2">
    <location>
        <begin position="367"/>
        <end position="384"/>
    </location>
</feature>
<organism evidence="3 4">
    <name type="scientific">Listeria grayi FSL F6-1183</name>
    <dbReference type="NCBI Taxonomy" id="1265827"/>
    <lineage>
        <taxon>Bacteria</taxon>
        <taxon>Bacillati</taxon>
        <taxon>Bacillota</taxon>
        <taxon>Bacilli</taxon>
        <taxon>Bacillales</taxon>
        <taxon>Listeriaceae</taxon>
        <taxon>Listeria</taxon>
    </lineage>
</organism>
<dbReference type="RefSeq" id="WP_036105038.1">
    <property type="nucleotide sequence ID" value="NZ_AODG01000006.1"/>
</dbReference>
<keyword evidence="2" id="KW-1133">Transmembrane helix</keyword>
<name>A0A829R969_LISGR</name>
<evidence type="ECO:0000256" key="1">
    <source>
        <dbReference type="SAM" id="MobiDB-lite"/>
    </source>
</evidence>
<reference evidence="3 4" key="1">
    <citation type="submission" date="2012-12" db="EMBL/GenBank/DDBJ databases">
        <title>Novel taxa of Listeriaceae from agricultural environments in the United States.</title>
        <authorList>
            <person name="den Bakker H.C."/>
            <person name="Allred A."/>
            <person name="Warchocki S."/>
            <person name="Wright E.M."/>
            <person name="Burrell A."/>
            <person name="Nightingale K.K."/>
            <person name="Kephart D."/>
            <person name="Wiedmann M."/>
        </authorList>
    </citation>
    <scope>NUCLEOTIDE SEQUENCE [LARGE SCALE GENOMIC DNA]</scope>
    <source>
        <strain evidence="3 4">FSL F6-1183</strain>
    </source>
</reference>
<keyword evidence="2" id="KW-0812">Transmembrane</keyword>
<proteinExistence type="predicted"/>